<keyword evidence="2" id="KW-1185">Reference proteome</keyword>
<evidence type="ECO:0000313" key="2">
    <source>
        <dbReference type="Proteomes" id="UP001060085"/>
    </source>
</evidence>
<accession>A0ACC0BG37</accession>
<dbReference type="Proteomes" id="UP001060085">
    <property type="component" value="Linkage Group LG03"/>
</dbReference>
<sequence length="124" mass="14292">MGNSKGEKEFYNSTQGIVKEPMEPPLGEESPIVNELLQDRIEVEERMKRFLMKILVIPRVRRKLRKCPSEVKTMKGRKNGRKQSKNAEIEPSAENQQPTTRVCLELKMEEHSRATNWGLIGAID</sequence>
<proteinExistence type="predicted"/>
<organism evidence="1 2">
    <name type="scientific">Catharanthus roseus</name>
    <name type="common">Madagascar periwinkle</name>
    <name type="synonym">Vinca rosea</name>
    <dbReference type="NCBI Taxonomy" id="4058"/>
    <lineage>
        <taxon>Eukaryota</taxon>
        <taxon>Viridiplantae</taxon>
        <taxon>Streptophyta</taxon>
        <taxon>Embryophyta</taxon>
        <taxon>Tracheophyta</taxon>
        <taxon>Spermatophyta</taxon>
        <taxon>Magnoliopsida</taxon>
        <taxon>eudicotyledons</taxon>
        <taxon>Gunneridae</taxon>
        <taxon>Pentapetalae</taxon>
        <taxon>asterids</taxon>
        <taxon>lamiids</taxon>
        <taxon>Gentianales</taxon>
        <taxon>Apocynaceae</taxon>
        <taxon>Rauvolfioideae</taxon>
        <taxon>Vinceae</taxon>
        <taxon>Catharanthinae</taxon>
        <taxon>Catharanthus</taxon>
    </lineage>
</organism>
<protein>
    <submittedName>
        <fullName evidence="1">Uncharacterized protein</fullName>
    </submittedName>
</protein>
<reference evidence="2" key="1">
    <citation type="journal article" date="2023" name="Nat. Plants">
        <title>Single-cell RNA sequencing provides a high-resolution roadmap for understanding the multicellular compartmentation of specialized metabolism.</title>
        <authorList>
            <person name="Sun S."/>
            <person name="Shen X."/>
            <person name="Li Y."/>
            <person name="Li Y."/>
            <person name="Wang S."/>
            <person name="Li R."/>
            <person name="Zhang H."/>
            <person name="Shen G."/>
            <person name="Guo B."/>
            <person name="Wei J."/>
            <person name="Xu J."/>
            <person name="St-Pierre B."/>
            <person name="Chen S."/>
            <person name="Sun C."/>
        </authorList>
    </citation>
    <scope>NUCLEOTIDE SEQUENCE [LARGE SCALE GENOMIC DNA]</scope>
</reference>
<name>A0ACC0BG37_CATRO</name>
<gene>
    <name evidence="1" type="ORF">M9H77_11946</name>
</gene>
<dbReference type="EMBL" id="CM044703">
    <property type="protein sequence ID" value="KAI5671582.1"/>
    <property type="molecule type" value="Genomic_DNA"/>
</dbReference>
<comment type="caution">
    <text evidence="1">The sequence shown here is derived from an EMBL/GenBank/DDBJ whole genome shotgun (WGS) entry which is preliminary data.</text>
</comment>
<evidence type="ECO:0000313" key="1">
    <source>
        <dbReference type="EMBL" id="KAI5671582.1"/>
    </source>
</evidence>